<feature type="domain" description="Leucine-binding protein" evidence="6">
    <location>
        <begin position="119"/>
        <end position="299"/>
    </location>
</feature>
<keyword evidence="4" id="KW-0175">Coiled coil</keyword>
<keyword evidence="3" id="KW-0813">Transport</keyword>
<organism evidence="7 8">
    <name type="scientific">PS1 clade bacterium</name>
    <dbReference type="NCBI Taxonomy" id="2175152"/>
    <lineage>
        <taxon>Bacteria</taxon>
        <taxon>Pseudomonadati</taxon>
        <taxon>Pseudomonadota</taxon>
        <taxon>Alphaproteobacteria</taxon>
        <taxon>PS1 clade</taxon>
    </lineage>
</organism>
<dbReference type="Gene3D" id="3.40.50.2300">
    <property type="match status" value="3"/>
</dbReference>
<dbReference type="Proteomes" id="UP000252289">
    <property type="component" value="Unassembled WGS sequence"/>
</dbReference>
<evidence type="ECO:0000313" key="8">
    <source>
        <dbReference type="Proteomes" id="UP000252289"/>
    </source>
</evidence>
<dbReference type="CDD" id="cd06339">
    <property type="entry name" value="PBP1_YraM_LppC_lipoprotein-like"/>
    <property type="match status" value="1"/>
</dbReference>
<feature type="region of interest" description="Disordered" evidence="5">
    <location>
        <begin position="545"/>
        <end position="575"/>
    </location>
</feature>
<sequence length="575" mass="63356">MKLIAVNLNKLLLMRYADMKKNTSMTLVLTGLITGLIAGCATETDRSGSNSRGSATQGTIYELPRKKVSPGSLDYRIVENTKAFLRALPETRNQPTAFESRSDALSEEKRPQIMNDGRIRVGLLLPFESGNESVNEVATDLFNASQLAVFDINRPEITLIVKPTNGTKKGAVRAARAALNEGAHIIVGPVFADSVRAVTPITTSANVPLIAFSNDRSVANQGVWLIGFLPEQNLERIIETARLEGKERFAALIPETPYGQRIAAALEPTVTRYGGELVQVEYYQEEAQSMFDPVQKLAQYDDRKVAKEEEMARLMEEARLLLPEVEEEEFEKALEEIAPELFAQIKELERRETFGELPFDAVILPEGGVKLRSLAPLLPYFDVDPREVKFLGTGLWDDPQLGQEPPLVGGWYAAPDPGGWKAFSGRYKKVYGQKPRRIASLAYDAVSLTAALSAINPDNPFDDSAMTNADGFLGIDGIFRLNEDGLNERGLAVLEVRRRKNKVVTQAPDSFVQIDRAKLNFNALFLTDNSDTPSEIKTEDGVLFLDSGDQQLSDQPVENEASAPSGDEPVLPVLQ</sequence>
<dbReference type="InterPro" id="IPR051010">
    <property type="entry name" value="BCAA_transport"/>
</dbReference>
<keyword evidence="2" id="KW-0732">Signal</keyword>
<evidence type="ECO:0000256" key="3">
    <source>
        <dbReference type="ARBA" id="ARBA00022970"/>
    </source>
</evidence>
<comment type="caution">
    <text evidence="7">The sequence shown here is derived from an EMBL/GenBank/DDBJ whole genome shotgun (WGS) entry which is preliminary data.</text>
</comment>
<accession>A0A368EI76</accession>
<dbReference type="AlphaFoldDB" id="A0A368EI76"/>
<evidence type="ECO:0000256" key="5">
    <source>
        <dbReference type="SAM" id="MobiDB-lite"/>
    </source>
</evidence>
<reference evidence="7 8" key="1">
    <citation type="journal article" date="2018" name="Microbiome">
        <title>Fine metagenomic profile of the Mediterranean stratified and mixed water columns revealed by assembly and recruitment.</title>
        <authorList>
            <person name="Haro-Moreno J.M."/>
            <person name="Lopez-Perez M."/>
            <person name="De La Torre J.R."/>
            <person name="Picazo A."/>
            <person name="Camacho A."/>
            <person name="Rodriguez-Valera F."/>
        </authorList>
    </citation>
    <scope>NUCLEOTIDE SEQUENCE [LARGE SCALE GENOMIC DNA]</scope>
    <source>
        <strain evidence="7">MED-G50</strain>
    </source>
</reference>
<dbReference type="SUPFAM" id="SSF53822">
    <property type="entry name" value="Periplasmic binding protein-like I"/>
    <property type="match status" value="1"/>
</dbReference>
<dbReference type="Pfam" id="PF13458">
    <property type="entry name" value="Peripla_BP_6"/>
    <property type="match status" value="1"/>
</dbReference>
<evidence type="ECO:0000313" key="7">
    <source>
        <dbReference type="EMBL" id="RCL83274.1"/>
    </source>
</evidence>
<dbReference type="EMBL" id="QOQK01000034">
    <property type="protein sequence ID" value="RCL83274.1"/>
    <property type="molecule type" value="Genomic_DNA"/>
</dbReference>
<dbReference type="PANTHER" id="PTHR30483:SF6">
    <property type="entry name" value="PERIPLASMIC BINDING PROTEIN OF ABC TRANSPORTER FOR NATURAL AMINO ACIDS"/>
    <property type="match status" value="1"/>
</dbReference>
<name>A0A368EI76_9PROT</name>
<dbReference type="InterPro" id="IPR028082">
    <property type="entry name" value="Peripla_BP_I"/>
</dbReference>
<feature type="coiled-coil region" evidence="4">
    <location>
        <begin position="297"/>
        <end position="351"/>
    </location>
</feature>
<dbReference type="GO" id="GO:0006865">
    <property type="term" value="P:amino acid transport"/>
    <property type="evidence" value="ECO:0007669"/>
    <property type="project" value="UniProtKB-KW"/>
</dbReference>
<evidence type="ECO:0000256" key="4">
    <source>
        <dbReference type="SAM" id="Coils"/>
    </source>
</evidence>
<comment type="similarity">
    <text evidence="1">Belongs to the leucine-binding protein family.</text>
</comment>
<evidence type="ECO:0000256" key="1">
    <source>
        <dbReference type="ARBA" id="ARBA00010062"/>
    </source>
</evidence>
<gene>
    <name evidence="7" type="ORF">DBW64_05720</name>
</gene>
<proteinExistence type="inferred from homology"/>
<evidence type="ECO:0000259" key="6">
    <source>
        <dbReference type="Pfam" id="PF13458"/>
    </source>
</evidence>
<dbReference type="PANTHER" id="PTHR30483">
    <property type="entry name" value="LEUCINE-SPECIFIC-BINDING PROTEIN"/>
    <property type="match status" value="1"/>
</dbReference>
<keyword evidence="3" id="KW-0029">Amino-acid transport</keyword>
<evidence type="ECO:0000256" key="2">
    <source>
        <dbReference type="ARBA" id="ARBA00022729"/>
    </source>
</evidence>
<dbReference type="InterPro" id="IPR028081">
    <property type="entry name" value="Leu-bd"/>
</dbReference>
<protein>
    <submittedName>
        <fullName evidence="7">Penicillin-binding protein activator</fullName>
    </submittedName>
</protein>